<dbReference type="RefSeq" id="WP_091474089.1">
    <property type="nucleotide sequence ID" value="NZ_FOIT01000002.1"/>
</dbReference>
<keyword evidence="3" id="KW-1185">Reference proteome</keyword>
<dbReference type="AlphaFoldDB" id="A0A662Z208"/>
<reference evidence="2 3" key="1">
    <citation type="submission" date="2016-10" db="EMBL/GenBank/DDBJ databases">
        <authorList>
            <person name="Varghese N."/>
            <person name="Submissions S."/>
        </authorList>
    </citation>
    <scope>NUCLEOTIDE SEQUENCE [LARGE SCALE GENOMIC DNA]</scope>
    <source>
        <strain evidence="2 3">IBRC-M10081</strain>
    </source>
</reference>
<feature type="transmembrane region" description="Helical" evidence="1">
    <location>
        <begin position="46"/>
        <end position="68"/>
    </location>
</feature>
<evidence type="ECO:0000313" key="3">
    <source>
        <dbReference type="Proteomes" id="UP000243605"/>
    </source>
</evidence>
<organism evidence="2 3">
    <name type="scientific">Aliicoccus persicus</name>
    <dbReference type="NCBI Taxonomy" id="930138"/>
    <lineage>
        <taxon>Bacteria</taxon>
        <taxon>Bacillati</taxon>
        <taxon>Bacillota</taxon>
        <taxon>Bacilli</taxon>
        <taxon>Bacillales</taxon>
        <taxon>Staphylococcaceae</taxon>
        <taxon>Aliicoccus</taxon>
    </lineage>
</organism>
<feature type="transmembrane region" description="Helical" evidence="1">
    <location>
        <begin position="12"/>
        <end position="34"/>
    </location>
</feature>
<keyword evidence="1" id="KW-0812">Transmembrane</keyword>
<keyword evidence="1" id="KW-1133">Transmembrane helix</keyword>
<sequence>MIHKKYMRTMWGGLIFALVSSIVVGIFVLIHWQWLDFVESVVMWNIYITVGSIGGGGILVAIIGYVFAKLTRPHDQGLAELDYEKIKEVIPQFDVWFFKRVMLFNTRGAYIGRSTMEITGVSTFLVSLLSNINFLTPLNYHFHDHTGEHIVTFKRRGWRSAVVDIWDATGRQIGHVEFDELKVLLRFRGYAFVGSGETLEKFRVKSELLFDETDGSGLLDLSSFRNDVKYHYIFRDFQVRVVKFGYPLSEDKGKVALALLLMLNYLSWK</sequence>
<name>A0A662Z208_9STAP</name>
<dbReference type="EMBL" id="FOIT01000002">
    <property type="protein sequence ID" value="SEV91967.1"/>
    <property type="molecule type" value="Genomic_DNA"/>
</dbReference>
<evidence type="ECO:0000256" key="1">
    <source>
        <dbReference type="SAM" id="Phobius"/>
    </source>
</evidence>
<dbReference type="Proteomes" id="UP000243605">
    <property type="component" value="Unassembled WGS sequence"/>
</dbReference>
<protein>
    <submittedName>
        <fullName evidence="2">Uncharacterized protein</fullName>
    </submittedName>
</protein>
<accession>A0A662Z208</accession>
<gene>
    <name evidence="2" type="ORF">SAMN05192557_0770</name>
</gene>
<dbReference type="OrthoDB" id="2389879at2"/>
<proteinExistence type="predicted"/>
<keyword evidence="1" id="KW-0472">Membrane</keyword>
<evidence type="ECO:0000313" key="2">
    <source>
        <dbReference type="EMBL" id="SEV91967.1"/>
    </source>
</evidence>